<dbReference type="EMBL" id="QXFU01000668">
    <property type="protein sequence ID" value="KAE9025198.1"/>
    <property type="molecule type" value="Genomic_DNA"/>
</dbReference>
<keyword evidence="9 11" id="KW-0472">Membrane</keyword>
<evidence type="ECO:0000256" key="7">
    <source>
        <dbReference type="ARBA" id="ARBA00022840"/>
    </source>
</evidence>
<dbReference type="InterPro" id="IPR027417">
    <property type="entry name" value="P-loop_NTPase"/>
</dbReference>
<dbReference type="FunFam" id="3.40.50.300:FF:000251">
    <property type="entry name" value="ABC transporter B family member 19"/>
    <property type="match status" value="2"/>
</dbReference>
<keyword evidence="18" id="KW-1185">Reference proteome</keyword>
<evidence type="ECO:0000259" key="13">
    <source>
        <dbReference type="PROSITE" id="PS50929"/>
    </source>
</evidence>
<feature type="region of interest" description="Disordered" evidence="10">
    <location>
        <begin position="650"/>
        <end position="676"/>
    </location>
</feature>
<feature type="domain" description="ABC transmembrane type-1" evidence="13">
    <location>
        <begin position="63"/>
        <end position="363"/>
    </location>
</feature>
<keyword evidence="8 11" id="KW-1133">Transmembrane helix</keyword>
<evidence type="ECO:0000256" key="6">
    <source>
        <dbReference type="ARBA" id="ARBA00022741"/>
    </source>
</evidence>
<dbReference type="InterPro" id="IPR017871">
    <property type="entry name" value="ABC_transporter-like_CS"/>
</dbReference>
<dbReference type="InterPro" id="IPR003439">
    <property type="entry name" value="ABC_transporter-like_ATP-bd"/>
</dbReference>
<feature type="transmembrane region" description="Helical" evidence="11">
    <location>
        <begin position="962"/>
        <end position="981"/>
    </location>
</feature>
<evidence type="ECO:0000256" key="1">
    <source>
        <dbReference type="ARBA" id="ARBA00004141"/>
    </source>
</evidence>
<protein>
    <submittedName>
        <fullName evidence="14">ABC transporter B family member 5</fullName>
    </submittedName>
</protein>
<keyword evidence="7" id="KW-0067">ATP-binding</keyword>
<dbReference type="Pfam" id="PF00664">
    <property type="entry name" value="ABC_membrane"/>
    <property type="match status" value="2"/>
</dbReference>
<evidence type="ECO:0000256" key="4">
    <source>
        <dbReference type="ARBA" id="ARBA00022692"/>
    </source>
</evidence>
<dbReference type="OrthoDB" id="6500128at2759"/>
<dbReference type="FunFam" id="1.20.1560.10:FF:000018">
    <property type="entry name" value="ATP-binding cassette subfamily B member 11"/>
    <property type="match status" value="1"/>
</dbReference>
<dbReference type="InterPro" id="IPR011527">
    <property type="entry name" value="ABC1_TM_dom"/>
</dbReference>
<evidence type="ECO:0000259" key="12">
    <source>
        <dbReference type="PROSITE" id="PS50893"/>
    </source>
</evidence>
<dbReference type="CDD" id="cd18578">
    <property type="entry name" value="ABC_6TM_Pgp_ABCB1_D2_like"/>
    <property type="match status" value="1"/>
</dbReference>
<evidence type="ECO:0000256" key="3">
    <source>
        <dbReference type="ARBA" id="ARBA00022448"/>
    </source>
</evidence>
<comment type="similarity">
    <text evidence="2">Belongs to the ABC transporter superfamily. ABCB family. Multidrug resistance exporter (TC 3.A.1.201) subfamily.</text>
</comment>
<dbReference type="SUPFAM" id="SSF52540">
    <property type="entry name" value="P-loop containing nucleoside triphosphate hydrolases"/>
    <property type="match status" value="2"/>
</dbReference>
<dbReference type="PANTHER" id="PTHR43394:SF1">
    <property type="entry name" value="ATP-BINDING CASSETTE SUB-FAMILY B MEMBER 10, MITOCHONDRIAL"/>
    <property type="match status" value="1"/>
</dbReference>
<feature type="transmembrane region" description="Helical" evidence="11">
    <location>
        <begin position="60"/>
        <end position="87"/>
    </location>
</feature>
<dbReference type="EMBL" id="QXFV01000677">
    <property type="protein sequence ID" value="KAE9030903.1"/>
    <property type="molecule type" value="Genomic_DNA"/>
</dbReference>
<dbReference type="SUPFAM" id="SSF90123">
    <property type="entry name" value="ABC transporter transmembrane region"/>
    <property type="match status" value="2"/>
</dbReference>
<dbReference type="InterPro" id="IPR039421">
    <property type="entry name" value="Type_1_exporter"/>
</dbReference>
<dbReference type="PROSITE" id="PS50893">
    <property type="entry name" value="ABC_TRANSPORTER_2"/>
    <property type="match status" value="2"/>
</dbReference>
<evidence type="ECO:0000313" key="15">
    <source>
        <dbReference type="EMBL" id="KAE9030903.1"/>
    </source>
</evidence>
<dbReference type="Gene3D" id="1.20.1560.10">
    <property type="entry name" value="ABC transporter type 1, transmembrane domain"/>
    <property type="match status" value="1"/>
</dbReference>
<feature type="region of interest" description="Disordered" evidence="10">
    <location>
        <begin position="1"/>
        <end position="26"/>
    </location>
</feature>
<dbReference type="PROSITE" id="PS00211">
    <property type="entry name" value="ABC_TRANSPORTER_1"/>
    <property type="match status" value="2"/>
</dbReference>
<evidence type="ECO:0000313" key="17">
    <source>
        <dbReference type="Proteomes" id="UP000429607"/>
    </source>
</evidence>
<evidence type="ECO:0000313" key="16">
    <source>
        <dbReference type="EMBL" id="KAE9338065.1"/>
    </source>
</evidence>
<evidence type="ECO:0000256" key="10">
    <source>
        <dbReference type="SAM" id="MobiDB-lite"/>
    </source>
</evidence>
<dbReference type="EMBL" id="QXFT01000679">
    <property type="protein sequence ID" value="KAE9338065.1"/>
    <property type="molecule type" value="Genomic_DNA"/>
</dbReference>
<evidence type="ECO:0000256" key="8">
    <source>
        <dbReference type="ARBA" id="ARBA00022989"/>
    </source>
</evidence>
<dbReference type="SMART" id="SM00382">
    <property type="entry name" value="AAA"/>
    <property type="match status" value="2"/>
</dbReference>
<comment type="caution">
    <text evidence="14">The sequence shown here is derived from an EMBL/GenBank/DDBJ whole genome shotgun (WGS) entry which is preliminary data.</text>
</comment>
<feature type="transmembrane region" description="Helical" evidence="11">
    <location>
        <begin position="113"/>
        <end position="134"/>
    </location>
</feature>
<evidence type="ECO:0000313" key="18">
    <source>
        <dbReference type="Proteomes" id="UP000434957"/>
    </source>
</evidence>
<evidence type="ECO:0000313" key="19">
    <source>
        <dbReference type="Proteomes" id="UP000435112"/>
    </source>
</evidence>
<comment type="subcellular location">
    <subcellularLocation>
        <location evidence="1">Membrane</location>
        <topology evidence="1">Multi-pass membrane protein</topology>
    </subcellularLocation>
</comment>
<dbReference type="PROSITE" id="PS50929">
    <property type="entry name" value="ABC_TM1F"/>
    <property type="match status" value="2"/>
</dbReference>
<evidence type="ECO:0000256" key="2">
    <source>
        <dbReference type="ARBA" id="ARBA00007577"/>
    </source>
</evidence>
<organism evidence="14 19">
    <name type="scientific">Phytophthora rubi</name>
    <dbReference type="NCBI Taxonomy" id="129364"/>
    <lineage>
        <taxon>Eukaryota</taxon>
        <taxon>Sar</taxon>
        <taxon>Stramenopiles</taxon>
        <taxon>Oomycota</taxon>
        <taxon>Peronosporomycetes</taxon>
        <taxon>Peronosporales</taxon>
        <taxon>Peronosporaceae</taxon>
        <taxon>Phytophthora</taxon>
    </lineage>
</organism>
<evidence type="ECO:0000313" key="14">
    <source>
        <dbReference type="EMBL" id="KAE9025198.1"/>
    </source>
</evidence>
<dbReference type="CDD" id="cd03249">
    <property type="entry name" value="ABC_MTABC3_MDL1_MDL2"/>
    <property type="match status" value="2"/>
</dbReference>
<sequence length="1292" mass="139690">MATPSEEPVTEPPYIEVRTPRPPQDDAEATKLLDDVEAATTRNQVPLLELFSFADSTDHLLMAVGTLGALGAGALRPVMVLLFGSIINSFGSTSEAGGSSDISPSVNRVARNLTVVGAVGLVTAFLQVFCWTVTASRQSKHIRSLYVHAIVTKEIGWFDVNEPMQLSSRVADATITIQDGIGSKMSDLLHFSSTVVTGIVIAFVKGWELTLILLLVVPFVAISGMLARKVIVAATHSGMQSYAEAGAVAQESLSNIRTVHMFNSVQHFVDKYAQALEAATTAGIKKSFAVGWGSGLMYMMVFLNYALGFFIGAVFIARDNLGDSTCTGSGCYNGGRVLTVFFTVMQGAMALGQAGPNFQAVYSACAAAYDVFELIKRPSLIEPTNDDQGKKLPTVSGSIDIDNVRFAYPSRPEVEVCRGYSLHIKAGETVALVGPSGSGKSTVISLLERFYDPLDGCVKIDGEDVRSLNVKWLRQQIGLVGQEPVLFATSIMENIRHGRPAASDSEVVEAAKMANAFNFITEFPEGFATEVGERGAQLSGGQKQRIAIARAIIKNPPILLLDEATSALDTESERIVQASLDRLVGGSNRTTIIVAHRLSTIRDADRIAVHSGGRIVELGSHEELLRTPNGHYRLLLEAQLQATTDDEQCEKMSQATNESASIDLGRQRGRSTRASSKSSVLELDDYNDSDVSGSESDYVDTSAVSSLRIWKLGLPEWRFMALGGISSVFKGSVYPLAGMFIAKIIHLYFELQKSKHEMLHDMRYYSLALGCLAIVCGSSFMLTEYWFGIASSRLISRVRLETYRAMMRQEVGWFDLKENASGSLVSRLATDSAILQSMTSDFLNRSLMTATTFIIIFAIAFYYSWQMTLLMIATTPFLVGVNRIRLQHMAGQMNAKKNNDADAAAAALLSEAIDSIRTVASFGMEKSLVAQYTSFLNVSNEHDKKAGVSGGVAFGLSQGMTFWVLSFVFYIGGIWVSHGTITFEDLFVVLMVFMLGSFSVSMASHGSVDGSKAKRAAANVFKIIDRVPEIDATSTAGVVLPSIQGDIDFKQLTFAYPTRPHATIYQGYDLSVRRGQTVALVGASGSGKSTAIALLERFYDPSSGAVTLDGHDVRSLSLPWLRDRISLVSQEPVLFSGTIAENIAMGKPGASRAEVEAAAKSANAFDFVSSFPQGFDTEVGDRGAQVSGGQKQRIAIARAILRDPDVLLLDEATSALDNESEHMVQASLDALMAQKRRTTIVVAHRLSTIRKADVIAVTRDGAIVEQGSHEELMRLPSGVYRGMIELQAVTVS</sequence>
<feature type="compositionally biased region" description="Polar residues" evidence="10">
    <location>
        <begin position="651"/>
        <end position="660"/>
    </location>
</feature>
<dbReference type="PANTHER" id="PTHR43394">
    <property type="entry name" value="ATP-DEPENDENT PERMEASE MDL1, MITOCHONDRIAL"/>
    <property type="match status" value="1"/>
</dbReference>
<dbReference type="Proteomes" id="UP000435112">
    <property type="component" value="Unassembled WGS sequence"/>
</dbReference>
<dbReference type="CDD" id="cd18577">
    <property type="entry name" value="ABC_6TM_Pgp_ABCB1_D1_like"/>
    <property type="match status" value="1"/>
</dbReference>
<evidence type="ECO:0000256" key="11">
    <source>
        <dbReference type="SAM" id="Phobius"/>
    </source>
</evidence>
<feature type="domain" description="ABC transmembrane type-1" evidence="13">
    <location>
        <begin position="721"/>
        <end position="1012"/>
    </location>
</feature>
<feature type="transmembrane region" description="Helical" evidence="11">
    <location>
        <begin position="987"/>
        <end position="1005"/>
    </location>
</feature>
<reference evidence="17 19" key="1">
    <citation type="submission" date="2018-09" db="EMBL/GenBank/DDBJ databases">
        <title>Genomic investigation of the strawberry pathogen Phytophthora fragariae indicates pathogenicity is determined by transcriptional variation in three key races.</title>
        <authorList>
            <person name="Adams T.M."/>
            <person name="Armitage A.D."/>
            <person name="Sobczyk M.K."/>
            <person name="Bates H.J."/>
            <person name="Dunwell J.M."/>
            <person name="Nellist C.F."/>
            <person name="Harrison R.J."/>
        </authorList>
    </citation>
    <scope>NUCLEOTIDE SEQUENCE [LARGE SCALE GENOMIC DNA]</scope>
    <source>
        <strain evidence="15 17">SCRP249</strain>
        <strain evidence="14 19">SCRP324</strain>
        <strain evidence="16 18">SCRP333</strain>
    </source>
</reference>
<dbReference type="Gene3D" id="3.40.50.300">
    <property type="entry name" value="P-loop containing nucleotide triphosphate hydrolases"/>
    <property type="match status" value="2"/>
</dbReference>
<gene>
    <name evidence="15" type="ORF">PR001_g11142</name>
    <name evidence="14" type="ORF">PR002_g11254</name>
    <name evidence="16" type="ORF">PR003_g11702</name>
</gene>
<feature type="transmembrane region" description="Helical" evidence="11">
    <location>
        <begin position="210"/>
        <end position="227"/>
    </location>
</feature>
<dbReference type="GO" id="GO:0005524">
    <property type="term" value="F:ATP binding"/>
    <property type="evidence" value="ECO:0007669"/>
    <property type="project" value="UniProtKB-KW"/>
</dbReference>
<keyword evidence="5" id="KW-0677">Repeat</keyword>
<feature type="domain" description="ABC transporter" evidence="12">
    <location>
        <begin position="1047"/>
        <end position="1285"/>
    </location>
</feature>
<dbReference type="GO" id="GO:0005743">
    <property type="term" value="C:mitochondrial inner membrane"/>
    <property type="evidence" value="ECO:0007669"/>
    <property type="project" value="TreeGrafter"/>
</dbReference>
<keyword evidence="3" id="KW-0813">Transport</keyword>
<accession>A0A6A3M3Y5</accession>
<feature type="domain" description="ABC transporter" evidence="12">
    <location>
        <begin position="399"/>
        <end position="637"/>
    </location>
</feature>
<dbReference type="InterPro" id="IPR036640">
    <property type="entry name" value="ABC1_TM_sf"/>
</dbReference>
<dbReference type="GO" id="GO:0016887">
    <property type="term" value="F:ATP hydrolysis activity"/>
    <property type="evidence" value="ECO:0007669"/>
    <property type="project" value="InterPro"/>
</dbReference>
<dbReference type="Proteomes" id="UP000429607">
    <property type="component" value="Unassembled WGS sequence"/>
</dbReference>
<dbReference type="InterPro" id="IPR003593">
    <property type="entry name" value="AAA+_ATPase"/>
</dbReference>
<dbReference type="Proteomes" id="UP000434957">
    <property type="component" value="Unassembled WGS sequence"/>
</dbReference>
<proteinExistence type="inferred from homology"/>
<dbReference type="GO" id="GO:0090374">
    <property type="term" value="P:oligopeptide export from mitochondrion"/>
    <property type="evidence" value="ECO:0007669"/>
    <property type="project" value="TreeGrafter"/>
</dbReference>
<dbReference type="GO" id="GO:0015421">
    <property type="term" value="F:ABC-type oligopeptide transporter activity"/>
    <property type="evidence" value="ECO:0007669"/>
    <property type="project" value="TreeGrafter"/>
</dbReference>
<feature type="transmembrane region" description="Helical" evidence="11">
    <location>
        <begin position="842"/>
        <end position="863"/>
    </location>
</feature>
<keyword evidence="6" id="KW-0547">Nucleotide-binding</keyword>
<evidence type="ECO:0000256" key="5">
    <source>
        <dbReference type="ARBA" id="ARBA00022737"/>
    </source>
</evidence>
<dbReference type="Pfam" id="PF00005">
    <property type="entry name" value="ABC_tran"/>
    <property type="match status" value="2"/>
</dbReference>
<feature type="transmembrane region" description="Helical" evidence="11">
    <location>
        <begin position="764"/>
        <end position="787"/>
    </location>
</feature>
<feature type="transmembrane region" description="Helical" evidence="11">
    <location>
        <begin position="295"/>
        <end position="317"/>
    </location>
</feature>
<evidence type="ECO:0000256" key="9">
    <source>
        <dbReference type="ARBA" id="ARBA00023136"/>
    </source>
</evidence>
<keyword evidence="4 11" id="KW-0812">Transmembrane</keyword>
<name>A0A6A3M3Y5_9STRA</name>